<evidence type="ECO:0000256" key="4">
    <source>
        <dbReference type="ARBA" id="ARBA00022989"/>
    </source>
</evidence>
<evidence type="ECO:0000313" key="8">
    <source>
        <dbReference type="EMBL" id="PNP43330.1"/>
    </source>
</evidence>
<keyword evidence="5 7" id="KW-0472">Membrane</keyword>
<dbReference type="PANTHER" id="PTHR16932:SF18">
    <property type="entry name" value="INTERFERON, ALPHA-INDUCIBLE PROTEIN 27-LIKE 2"/>
    <property type="match status" value="1"/>
</dbReference>
<sequence length="271" mass="27208">MSSVSRIRGGLVNAQWEVSRRANAANLPNAIHRPDEEAPDIHSRNETSITYEGASINAISHIESDSRIAGDDIIGECSSPSVTTQDHLETTEKTTLNFGATSSNVEDMNEAQELPAQSSADGAQSTTQRLSKAARENPMLAAATVVTGAGVAVIATPALITTPIMGIAGMVGFTPAGVAGASIASALQASIGNVAAGSIFATIQSAAAGGYGVAALTGTAQAVGGAVAGAGSLGTAWTWLRGKPKAGLPEGESSQAEPSDAEPSKAESPKQ</sequence>
<dbReference type="AlphaFoldDB" id="A0A2K0TCT0"/>
<feature type="compositionally biased region" description="Polar residues" evidence="6">
    <location>
        <begin position="115"/>
        <end position="130"/>
    </location>
</feature>
<accession>A0A2K0TCT0</accession>
<keyword evidence="4 7" id="KW-1133">Transmembrane helix</keyword>
<proteinExistence type="inferred from homology"/>
<dbReference type="GO" id="GO:0016020">
    <property type="term" value="C:membrane"/>
    <property type="evidence" value="ECO:0007669"/>
    <property type="project" value="UniProtKB-SubCell"/>
</dbReference>
<evidence type="ECO:0000313" key="9">
    <source>
        <dbReference type="Proteomes" id="UP000236546"/>
    </source>
</evidence>
<evidence type="ECO:0000256" key="1">
    <source>
        <dbReference type="ARBA" id="ARBA00004141"/>
    </source>
</evidence>
<reference evidence="8 9" key="1">
    <citation type="submission" date="2017-02" db="EMBL/GenBank/DDBJ databases">
        <title>Genomes of Trichoderma spp. with biocontrol activity.</title>
        <authorList>
            <person name="Gardiner D."/>
            <person name="Kazan K."/>
            <person name="Vos C."/>
            <person name="Harvey P."/>
        </authorList>
    </citation>
    <scope>NUCLEOTIDE SEQUENCE [LARGE SCALE GENOMIC DNA]</scope>
    <source>
        <strain evidence="8 9">A5MH</strain>
    </source>
</reference>
<dbReference type="Proteomes" id="UP000236546">
    <property type="component" value="Unassembled WGS sequence"/>
</dbReference>
<feature type="region of interest" description="Disordered" evidence="6">
    <location>
        <begin position="110"/>
        <end position="133"/>
    </location>
</feature>
<feature type="transmembrane region" description="Helical" evidence="7">
    <location>
        <begin position="166"/>
        <end position="187"/>
    </location>
</feature>
<evidence type="ECO:0000256" key="2">
    <source>
        <dbReference type="ARBA" id="ARBA00007262"/>
    </source>
</evidence>
<comment type="subcellular location">
    <subcellularLocation>
        <location evidence="1">Membrane</location>
        <topology evidence="1">Multi-pass membrane protein</topology>
    </subcellularLocation>
</comment>
<comment type="similarity">
    <text evidence="2">Belongs to the IFI6/IFI27 family.</text>
</comment>
<evidence type="ECO:0000256" key="7">
    <source>
        <dbReference type="SAM" id="Phobius"/>
    </source>
</evidence>
<name>A0A2K0TCT0_9HYPO</name>
<organism evidence="8 9">
    <name type="scientific">Trichoderma gamsii</name>
    <dbReference type="NCBI Taxonomy" id="398673"/>
    <lineage>
        <taxon>Eukaryota</taxon>
        <taxon>Fungi</taxon>
        <taxon>Dikarya</taxon>
        <taxon>Ascomycota</taxon>
        <taxon>Pezizomycotina</taxon>
        <taxon>Sordariomycetes</taxon>
        <taxon>Hypocreomycetidae</taxon>
        <taxon>Hypocreales</taxon>
        <taxon>Hypocreaceae</taxon>
        <taxon>Trichoderma</taxon>
    </lineage>
</organism>
<feature type="region of interest" description="Disordered" evidence="6">
    <location>
        <begin position="242"/>
        <end position="271"/>
    </location>
</feature>
<feature type="transmembrane region" description="Helical" evidence="7">
    <location>
        <begin position="220"/>
        <end position="240"/>
    </location>
</feature>
<dbReference type="InterPro" id="IPR038213">
    <property type="entry name" value="IFI6/IFI27-like_sf"/>
</dbReference>
<dbReference type="Gene3D" id="6.10.110.10">
    <property type="match status" value="1"/>
</dbReference>
<dbReference type="Pfam" id="PF06140">
    <property type="entry name" value="Ifi-6-16"/>
    <property type="match status" value="1"/>
</dbReference>
<comment type="caution">
    <text evidence="8">The sequence shown here is derived from an EMBL/GenBank/DDBJ whole genome shotgun (WGS) entry which is preliminary data.</text>
</comment>
<gene>
    <name evidence="8" type="ORF">TGAMA5MH_04787</name>
</gene>
<feature type="transmembrane region" description="Helical" evidence="7">
    <location>
        <begin position="194"/>
        <end position="214"/>
    </location>
</feature>
<feature type="compositionally biased region" description="Basic and acidic residues" evidence="6">
    <location>
        <begin position="262"/>
        <end position="271"/>
    </location>
</feature>
<dbReference type="OrthoDB" id="4900361at2759"/>
<dbReference type="EMBL" id="MTYH01000042">
    <property type="protein sequence ID" value="PNP43330.1"/>
    <property type="molecule type" value="Genomic_DNA"/>
</dbReference>
<evidence type="ECO:0008006" key="10">
    <source>
        <dbReference type="Google" id="ProtNLM"/>
    </source>
</evidence>
<evidence type="ECO:0000256" key="6">
    <source>
        <dbReference type="SAM" id="MobiDB-lite"/>
    </source>
</evidence>
<evidence type="ECO:0000256" key="3">
    <source>
        <dbReference type="ARBA" id="ARBA00022692"/>
    </source>
</evidence>
<dbReference type="PANTHER" id="PTHR16932">
    <property type="entry name" value="INTERFERON ALPHA-INDUCIBLE PROTEIN 27"/>
    <property type="match status" value="1"/>
</dbReference>
<feature type="transmembrane region" description="Helical" evidence="7">
    <location>
        <begin position="139"/>
        <end position="160"/>
    </location>
</feature>
<dbReference type="InterPro" id="IPR009311">
    <property type="entry name" value="IFI6/IFI27-like"/>
</dbReference>
<evidence type="ECO:0000256" key="5">
    <source>
        <dbReference type="ARBA" id="ARBA00023136"/>
    </source>
</evidence>
<keyword evidence="3 7" id="KW-0812">Transmembrane</keyword>
<protein>
    <recommendedName>
        <fullName evidence="10">Interferon-induced 6-16</fullName>
    </recommendedName>
</protein>